<evidence type="ECO:0000313" key="2">
    <source>
        <dbReference type="Proteomes" id="UP001055117"/>
    </source>
</evidence>
<organism evidence="1 2">
    <name type="scientific">Methylobacterium cerastii</name>
    <dbReference type="NCBI Taxonomy" id="932741"/>
    <lineage>
        <taxon>Bacteria</taxon>
        <taxon>Pseudomonadati</taxon>
        <taxon>Pseudomonadota</taxon>
        <taxon>Alphaproteobacteria</taxon>
        <taxon>Hyphomicrobiales</taxon>
        <taxon>Methylobacteriaceae</taxon>
        <taxon>Methylobacterium</taxon>
    </lineage>
</organism>
<name>A0ABQ4QE45_9HYPH</name>
<accession>A0ABQ4QE45</accession>
<evidence type="ECO:0000313" key="1">
    <source>
        <dbReference type="EMBL" id="GJD42979.1"/>
    </source>
</evidence>
<dbReference type="EMBL" id="BPQG01000007">
    <property type="protein sequence ID" value="GJD42979.1"/>
    <property type="molecule type" value="Genomic_DNA"/>
</dbReference>
<keyword evidence="2" id="KW-1185">Reference proteome</keyword>
<protein>
    <submittedName>
        <fullName evidence="1">Uncharacterized protein</fullName>
    </submittedName>
</protein>
<reference evidence="1 2" key="1">
    <citation type="journal article" date="2021" name="Front. Microbiol.">
        <title>Comprehensive Comparative Genomics and Phenotyping of Methylobacterium Species.</title>
        <authorList>
            <person name="Alessa O."/>
            <person name="Ogura Y."/>
            <person name="Fujitani Y."/>
            <person name="Takami H."/>
            <person name="Hayashi T."/>
            <person name="Sahin N."/>
            <person name="Tani A."/>
        </authorList>
    </citation>
    <scope>NUCLEOTIDE SEQUENCE [LARGE SCALE GENOMIC DNA]</scope>
    <source>
        <strain evidence="1 2">DSM 23679</strain>
    </source>
</reference>
<comment type="caution">
    <text evidence="1">The sequence shown here is derived from an EMBL/GenBank/DDBJ whole genome shotgun (WGS) entry which is preliminary data.</text>
</comment>
<gene>
    <name evidence="1" type="ORF">AFCDBAGC_0821</name>
</gene>
<sequence length="148" mass="16328">MANKRALSWSAALRDLTDERTRRRDVREERLRTTAGLRGTPALALSAWRGRSGRRYVVGVHDLSAPELDEMGEAVVIAVRRDPAGIAELVSVSSSGESPRERLHRTWLARARKGGATEMHVHRLAEGEAERKAIVDDLSMESADPAHA</sequence>
<proteinExistence type="predicted"/>
<dbReference type="Proteomes" id="UP001055117">
    <property type="component" value="Unassembled WGS sequence"/>
</dbReference>